<dbReference type="OrthoDB" id="5642574at2"/>
<sequence length="143" mass="15432">MRKQLTASLTAICLCASAWAATAPHTWHTVTSDEGVWDARLQMINQDGGFEARDGSALSAFTISPGKPQEYGFSFAKNADFDVAYTLTLTQRSSDRMHFSSKACVYVVTASGPARPDIRASSFNGAICEWKTVPGVGEDFIVS</sequence>
<dbReference type="EMBL" id="LR699119">
    <property type="protein sequence ID" value="VVC76515.1"/>
    <property type="molecule type" value="Genomic_DNA"/>
</dbReference>
<accession>A0A5E4PIW7</accession>
<feature type="signal peptide" evidence="1">
    <location>
        <begin position="1"/>
        <end position="20"/>
    </location>
</feature>
<gene>
    <name evidence="2" type="ORF">AQUSIP_18280</name>
</gene>
<name>A0A5E4PIW7_9COXI</name>
<feature type="chain" id="PRO_5022793405" evidence="1">
    <location>
        <begin position="21"/>
        <end position="143"/>
    </location>
</feature>
<keyword evidence="3" id="KW-1185">Reference proteome</keyword>
<dbReference type="Proteomes" id="UP000324194">
    <property type="component" value="Chromosome 1"/>
</dbReference>
<proteinExistence type="predicted"/>
<evidence type="ECO:0000313" key="2">
    <source>
        <dbReference type="EMBL" id="VVC76515.1"/>
    </source>
</evidence>
<dbReference type="RefSeq" id="WP_148339830.1">
    <property type="nucleotide sequence ID" value="NZ_LR699119.1"/>
</dbReference>
<dbReference type="AlphaFoldDB" id="A0A5E4PIW7"/>
<organism evidence="2 3">
    <name type="scientific">Aquicella siphonis</name>
    <dbReference type="NCBI Taxonomy" id="254247"/>
    <lineage>
        <taxon>Bacteria</taxon>
        <taxon>Pseudomonadati</taxon>
        <taxon>Pseudomonadota</taxon>
        <taxon>Gammaproteobacteria</taxon>
        <taxon>Legionellales</taxon>
        <taxon>Coxiellaceae</taxon>
        <taxon>Aquicella</taxon>
    </lineage>
</organism>
<keyword evidence="1" id="KW-0732">Signal</keyword>
<evidence type="ECO:0000313" key="3">
    <source>
        <dbReference type="Proteomes" id="UP000324194"/>
    </source>
</evidence>
<dbReference type="KEGG" id="asip:AQUSIP_18280"/>
<protein>
    <submittedName>
        <fullName evidence="2">Uncharacterized protein</fullName>
    </submittedName>
</protein>
<reference evidence="2 3" key="1">
    <citation type="submission" date="2019-08" db="EMBL/GenBank/DDBJ databases">
        <authorList>
            <person name="Guy L."/>
        </authorList>
    </citation>
    <scope>NUCLEOTIDE SEQUENCE [LARGE SCALE GENOMIC DNA]</scope>
    <source>
        <strain evidence="2 3">SGT-108</strain>
    </source>
</reference>
<evidence type="ECO:0000256" key="1">
    <source>
        <dbReference type="SAM" id="SignalP"/>
    </source>
</evidence>